<dbReference type="OrthoDB" id="19923at2759"/>
<dbReference type="AlphaFoldDB" id="A0A2G9RRX8"/>
<evidence type="ECO:0000313" key="2">
    <source>
        <dbReference type="EMBL" id="PIO30652.1"/>
    </source>
</evidence>
<reference evidence="3" key="1">
    <citation type="journal article" date="2017" name="Nat. Commun.">
        <title>The North American bullfrog draft genome provides insight into hormonal regulation of long noncoding RNA.</title>
        <authorList>
            <person name="Hammond S.A."/>
            <person name="Warren R.L."/>
            <person name="Vandervalk B.P."/>
            <person name="Kucuk E."/>
            <person name="Khan H."/>
            <person name="Gibb E.A."/>
            <person name="Pandoh P."/>
            <person name="Kirk H."/>
            <person name="Zhao Y."/>
            <person name="Jones M."/>
            <person name="Mungall A.J."/>
            <person name="Coope R."/>
            <person name="Pleasance S."/>
            <person name="Moore R.A."/>
            <person name="Holt R.A."/>
            <person name="Round J.M."/>
            <person name="Ohora S."/>
            <person name="Walle B.V."/>
            <person name="Veldhoen N."/>
            <person name="Helbing C.C."/>
            <person name="Birol I."/>
        </authorList>
    </citation>
    <scope>NUCLEOTIDE SEQUENCE [LARGE SCALE GENOMIC DNA]</scope>
</reference>
<sequence length="274" mass="30369">MPGPRVGTRGGQERQLPWTQTNKGTKNRPCVTPILWYVSTVKEGGAILDACPGHWITLSLYCLHYTPYITPYTVLLYHPPIPHLRSIPSPVSPWYTELLHCTSLTLHPIFVPLFHSHLSSYYKPHHHHTECFLFGAMGNIRVPYDEAPNDTQEPLASKAALLKMLPPSDESTQGEASPSMARKVVKRPAPLRPSMPPPIQPRGSMTGEPSDELQNPRPVPRRNIGGSLKVPNQPPPHPPAPKVGNVKPEAGDGDLSRKTPPRPLPRNRIQSTDN</sequence>
<organism evidence="2 3">
    <name type="scientific">Aquarana catesbeiana</name>
    <name type="common">American bullfrog</name>
    <name type="synonym">Rana catesbeiana</name>
    <dbReference type="NCBI Taxonomy" id="8400"/>
    <lineage>
        <taxon>Eukaryota</taxon>
        <taxon>Metazoa</taxon>
        <taxon>Chordata</taxon>
        <taxon>Craniata</taxon>
        <taxon>Vertebrata</taxon>
        <taxon>Euteleostomi</taxon>
        <taxon>Amphibia</taxon>
        <taxon>Batrachia</taxon>
        <taxon>Anura</taxon>
        <taxon>Neobatrachia</taxon>
        <taxon>Ranoidea</taxon>
        <taxon>Ranidae</taxon>
        <taxon>Aquarana</taxon>
    </lineage>
</organism>
<evidence type="ECO:0000313" key="3">
    <source>
        <dbReference type="Proteomes" id="UP000228934"/>
    </source>
</evidence>
<proteinExistence type="predicted"/>
<dbReference type="EMBL" id="KV935752">
    <property type="protein sequence ID" value="PIO30652.1"/>
    <property type="molecule type" value="Genomic_DNA"/>
</dbReference>
<protein>
    <submittedName>
        <fullName evidence="2">Uncharacterized protein</fullName>
    </submittedName>
</protein>
<feature type="compositionally biased region" description="Pro residues" evidence="1">
    <location>
        <begin position="232"/>
        <end position="241"/>
    </location>
</feature>
<gene>
    <name evidence="2" type="ORF">AB205_0204910</name>
</gene>
<feature type="region of interest" description="Disordered" evidence="1">
    <location>
        <begin position="1"/>
        <end position="24"/>
    </location>
</feature>
<accession>A0A2G9RRX8</accession>
<dbReference type="Proteomes" id="UP000228934">
    <property type="component" value="Unassembled WGS sequence"/>
</dbReference>
<feature type="compositionally biased region" description="Pro residues" evidence="1">
    <location>
        <begin position="190"/>
        <end position="200"/>
    </location>
</feature>
<name>A0A2G9RRX8_AQUCT</name>
<keyword evidence="3" id="KW-1185">Reference proteome</keyword>
<evidence type="ECO:0000256" key="1">
    <source>
        <dbReference type="SAM" id="MobiDB-lite"/>
    </source>
</evidence>
<feature type="region of interest" description="Disordered" evidence="1">
    <location>
        <begin position="167"/>
        <end position="274"/>
    </location>
</feature>